<comment type="caution">
    <text evidence="2">The sequence shown here is derived from an EMBL/GenBank/DDBJ whole genome shotgun (WGS) entry which is preliminary data.</text>
</comment>
<gene>
    <name evidence="2" type="ORF">HH303_13930</name>
</gene>
<evidence type="ECO:0000313" key="2">
    <source>
        <dbReference type="EMBL" id="NMM45590.1"/>
    </source>
</evidence>
<dbReference type="EMBL" id="JABBNT010000004">
    <property type="protein sequence ID" value="NMM45590.1"/>
    <property type="molecule type" value="Genomic_DNA"/>
</dbReference>
<dbReference type="PANTHER" id="PTHR43377">
    <property type="entry name" value="BILIVERDIN REDUCTASE A"/>
    <property type="match status" value="1"/>
</dbReference>
<dbReference type="PANTHER" id="PTHR43377:SF1">
    <property type="entry name" value="BILIVERDIN REDUCTASE A"/>
    <property type="match status" value="1"/>
</dbReference>
<dbReference type="Gene3D" id="3.40.50.720">
    <property type="entry name" value="NAD(P)-binding Rossmann-like Domain"/>
    <property type="match status" value="1"/>
</dbReference>
<dbReference type="Gene3D" id="3.30.360.10">
    <property type="entry name" value="Dihydrodipicolinate Reductase, domain 2"/>
    <property type="match status" value="1"/>
</dbReference>
<proteinExistence type="predicted"/>
<reference evidence="2 3" key="1">
    <citation type="submission" date="2020-04" db="EMBL/GenBank/DDBJ databases">
        <title>Rhodospirillaceae bacterium KN72 isolated from deep sea.</title>
        <authorList>
            <person name="Zhang D.-C."/>
        </authorList>
    </citation>
    <scope>NUCLEOTIDE SEQUENCE [LARGE SCALE GENOMIC DNA]</scope>
    <source>
        <strain evidence="2 3">KN72</strain>
    </source>
</reference>
<sequence>MSVSSGQAGDAIVVGFGSIGARHADVLGGLGFNVSVVSRRSISEYPRYSDIRSAIADYPGAYIVIATETSAHGDAIADLQGAGHTGRVMIEKPLFGALSDLRGDVSDDLRKRIAVGYNLRFHPLVGALKERLTGRAVFLIEAAVGQYLPDWRPQRDYRSGYSARRAGGGGVLRDLSHEIDYLLWLFGPWRRVAALTGTTGQLEIDSEDYASILVKGRDFPAATLALDYLDRAVRRYVTVQHDGGTTCLDFVAGTLTENGAVVAEAKPGRNETYIRLHEAMRRGEESALCSFDEGMDVLRIIEAVERAASTESWATV</sequence>
<organism evidence="2 3">
    <name type="scientific">Pacificispira spongiicola</name>
    <dbReference type="NCBI Taxonomy" id="2729598"/>
    <lineage>
        <taxon>Bacteria</taxon>
        <taxon>Pseudomonadati</taxon>
        <taxon>Pseudomonadota</taxon>
        <taxon>Alphaproteobacteria</taxon>
        <taxon>Rhodospirillales</taxon>
        <taxon>Rhodospirillaceae</taxon>
        <taxon>Pacificispira</taxon>
    </lineage>
</organism>
<dbReference type="InterPro" id="IPR055170">
    <property type="entry name" value="GFO_IDH_MocA-like_dom"/>
</dbReference>
<dbReference type="AlphaFoldDB" id="A0A7Y0HF95"/>
<name>A0A7Y0HF95_9PROT</name>
<dbReference type="InterPro" id="IPR036291">
    <property type="entry name" value="NAD(P)-bd_dom_sf"/>
</dbReference>
<dbReference type="Proteomes" id="UP000539372">
    <property type="component" value="Unassembled WGS sequence"/>
</dbReference>
<dbReference type="RefSeq" id="WP_169625978.1">
    <property type="nucleotide sequence ID" value="NZ_JABBNT010000004.1"/>
</dbReference>
<keyword evidence="3" id="KW-1185">Reference proteome</keyword>
<feature type="domain" description="GFO/IDH/MocA-like oxidoreductase" evidence="1">
    <location>
        <begin position="138"/>
        <end position="217"/>
    </location>
</feature>
<dbReference type="Pfam" id="PF22725">
    <property type="entry name" value="GFO_IDH_MocA_C3"/>
    <property type="match status" value="1"/>
</dbReference>
<accession>A0A7Y0HF95</accession>
<dbReference type="SUPFAM" id="SSF51735">
    <property type="entry name" value="NAD(P)-binding Rossmann-fold domains"/>
    <property type="match status" value="1"/>
</dbReference>
<evidence type="ECO:0000313" key="3">
    <source>
        <dbReference type="Proteomes" id="UP000539372"/>
    </source>
</evidence>
<dbReference type="SUPFAM" id="SSF55347">
    <property type="entry name" value="Glyceraldehyde-3-phosphate dehydrogenase-like, C-terminal domain"/>
    <property type="match status" value="1"/>
</dbReference>
<protein>
    <submittedName>
        <fullName evidence="2">Gfo/Idh/MocA family oxidoreductase</fullName>
    </submittedName>
</protein>
<evidence type="ECO:0000259" key="1">
    <source>
        <dbReference type="Pfam" id="PF22725"/>
    </source>
</evidence>
<dbReference type="InterPro" id="IPR051450">
    <property type="entry name" value="Gfo/Idh/MocA_Oxidoreductases"/>
</dbReference>